<gene>
    <name evidence="1" type="ORF">OIU74_013054</name>
</gene>
<dbReference type="GO" id="GO:0005634">
    <property type="term" value="C:nucleus"/>
    <property type="evidence" value="ECO:0007669"/>
    <property type="project" value="TreeGrafter"/>
</dbReference>
<reference evidence="1" key="2">
    <citation type="journal article" date="2023" name="Int. J. Mol. Sci.">
        <title>De Novo Assembly and Annotation of 11 Diverse Shrub Willow (Salix) Genomes Reveals Novel Gene Organization in Sex-Linked Regions.</title>
        <authorList>
            <person name="Hyden B."/>
            <person name="Feng K."/>
            <person name="Yates T.B."/>
            <person name="Jawdy S."/>
            <person name="Cereghino C."/>
            <person name="Smart L.B."/>
            <person name="Muchero W."/>
        </authorList>
    </citation>
    <scope>NUCLEOTIDE SEQUENCE</scope>
    <source>
        <tissue evidence="1">Shoot tip</tissue>
    </source>
</reference>
<accession>A0A9Q0T571</accession>
<keyword evidence="2" id="KW-1185">Reference proteome</keyword>
<dbReference type="InterPro" id="IPR045890">
    <property type="entry name" value="POB1-like"/>
</dbReference>
<organism evidence="1 2">
    <name type="scientific">Salix koriyanagi</name>
    <dbReference type="NCBI Taxonomy" id="2511006"/>
    <lineage>
        <taxon>Eukaryota</taxon>
        <taxon>Viridiplantae</taxon>
        <taxon>Streptophyta</taxon>
        <taxon>Embryophyta</taxon>
        <taxon>Tracheophyta</taxon>
        <taxon>Spermatophyta</taxon>
        <taxon>Magnoliopsida</taxon>
        <taxon>eudicotyledons</taxon>
        <taxon>Gunneridae</taxon>
        <taxon>Pentapetalae</taxon>
        <taxon>rosids</taxon>
        <taxon>fabids</taxon>
        <taxon>Malpighiales</taxon>
        <taxon>Salicaceae</taxon>
        <taxon>Saliceae</taxon>
        <taxon>Salix</taxon>
    </lineage>
</organism>
<dbReference type="EMBL" id="JAPFFM010000016">
    <property type="protein sequence ID" value="KAJ6701809.1"/>
    <property type="molecule type" value="Genomic_DNA"/>
</dbReference>
<evidence type="ECO:0000313" key="2">
    <source>
        <dbReference type="Proteomes" id="UP001151752"/>
    </source>
</evidence>
<dbReference type="AlphaFoldDB" id="A0A9Q0T571"/>
<dbReference type="PANTHER" id="PTHR46336">
    <property type="entry name" value="OS02G0260700 PROTEIN"/>
    <property type="match status" value="1"/>
</dbReference>
<evidence type="ECO:0000313" key="1">
    <source>
        <dbReference type="EMBL" id="KAJ6701809.1"/>
    </source>
</evidence>
<protein>
    <submittedName>
        <fullName evidence="1">BTB/POZ DOMAIN-CONTAINING PROTEIN POB1-LIKE</fullName>
    </submittedName>
</protein>
<reference evidence="1" key="1">
    <citation type="submission" date="2022-11" db="EMBL/GenBank/DDBJ databases">
        <authorList>
            <person name="Hyden B.L."/>
            <person name="Feng K."/>
            <person name="Yates T."/>
            <person name="Jawdy S."/>
            <person name="Smart L.B."/>
            <person name="Muchero W."/>
        </authorList>
    </citation>
    <scope>NUCLEOTIDE SEQUENCE</scope>
    <source>
        <tissue evidence="1">Shoot tip</tissue>
    </source>
</reference>
<dbReference type="GO" id="GO:0010114">
    <property type="term" value="P:response to red light"/>
    <property type="evidence" value="ECO:0007669"/>
    <property type="project" value="TreeGrafter"/>
</dbReference>
<proteinExistence type="predicted"/>
<dbReference type="PANTHER" id="PTHR46336:SF30">
    <property type="entry name" value="BTB_POZ DOMAIN-CONTAINING PROTEIN POB1-LIKE"/>
    <property type="match status" value="1"/>
</dbReference>
<sequence length="102" mass="11538">MILPGADLFDPRIDMDSDFSTVESRLDHDFSFAFNDSNFSDRVLKIEIVADLPDVKSAGDGCSSITEWTRNRKRRREDVKKDKAVEIVGQSEEDQALTCNIP</sequence>
<comment type="caution">
    <text evidence="1">The sequence shown here is derived from an EMBL/GenBank/DDBJ whole genome shotgun (WGS) entry which is preliminary data.</text>
</comment>
<name>A0A9Q0T571_9ROSI</name>
<dbReference type="Proteomes" id="UP001151752">
    <property type="component" value="Chromosome 1"/>
</dbReference>